<evidence type="ECO:0000256" key="6">
    <source>
        <dbReference type="ARBA" id="ARBA00022884"/>
    </source>
</evidence>
<evidence type="ECO:0000256" key="9">
    <source>
        <dbReference type="ARBA" id="ARBA00023274"/>
    </source>
</evidence>
<proteinExistence type="inferred from homology"/>
<dbReference type="RefSeq" id="XP_067713724.1">
    <property type="nucleotide sequence ID" value="XM_067857623.1"/>
</dbReference>
<name>A0AAV4LPM5_BABCB</name>
<dbReference type="SUPFAM" id="SSF54928">
    <property type="entry name" value="RNA-binding domain, RBD"/>
    <property type="match status" value="1"/>
</dbReference>
<evidence type="ECO:0000259" key="11">
    <source>
        <dbReference type="PROSITE" id="PS50102"/>
    </source>
</evidence>
<dbReference type="FunFam" id="3.30.70.330:FF:000039">
    <property type="entry name" value="U1 small nuclear ribonucleoprotein A"/>
    <property type="match status" value="1"/>
</dbReference>
<keyword evidence="7" id="KW-0508">mRNA splicing</keyword>
<accession>A0AAV4LPM5</accession>
<dbReference type="FunFam" id="3.30.70.330:FF:000029">
    <property type="entry name" value="U2 small nuclear ribonucleoprotein B"/>
    <property type="match status" value="1"/>
</dbReference>
<evidence type="ECO:0000256" key="10">
    <source>
        <dbReference type="PROSITE-ProRule" id="PRU00176"/>
    </source>
</evidence>
<organism evidence="12 13">
    <name type="scientific">Babesia caballi</name>
    <dbReference type="NCBI Taxonomy" id="5871"/>
    <lineage>
        <taxon>Eukaryota</taxon>
        <taxon>Sar</taxon>
        <taxon>Alveolata</taxon>
        <taxon>Apicomplexa</taxon>
        <taxon>Aconoidasida</taxon>
        <taxon>Piroplasmida</taxon>
        <taxon>Babesiidae</taxon>
        <taxon>Babesia</taxon>
    </lineage>
</organism>
<dbReference type="CDD" id="cd12246">
    <property type="entry name" value="RRM1_U1A_like"/>
    <property type="match status" value="1"/>
</dbReference>
<evidence type="ECO:0000313" key="13">
    <source>
        <dbReference type="Proteomes" id="UP001497744"/>
    </source>
</evidence>
<dbReference type="GO" id="GO:0008380">
    <property type="term" value="P:RNA splicing"/>
    <property type="evidence" value="ECO:0007669"/>
    <property type="project" value="UniProtKB-KW"/>
</dbReference>
<dbReference type="CDD" id="cd12247">
    <property type="entry name" value="RRM2_U1A_like"/>
    <property type="match status" value="1"/>
</dbReference>
<dbReference type="GO" id="GO:0006397">
    <property type="term" value="P:mRNA processing"/>
    <property type="evidence" value="ECO:0007669"/>
    <property type="project" value="UniProtKB-KW"/>
</dbReference>
<comment type="caution">
    <text evidence="12">The sequence shown here is derived from an EMBL/GenBank/DDBJ whole genome shotgun (WGS) entry which is preliminary data.</text>
</comment>
<dbReference type="Gene3D" id="3.30.70.330">
    <property type="match status" value="2"/>
</dbReference>
<gene>
    <name evidence="12" type="ORF">BcabD6B2_10880</name>
</gene>
<dbReference type="GO" id="GO:0003723">
    <property type="term" value="F:RNA binding"/>
    <property type="evidence" value="ECO:0007669"/>
    <property type="project" value="UniProtKB-UniRule"/>
</dbReference>
<evidence type="ECO:0000256" key="8">
    <source>
        <dbReference type="ARBA" id="ARBA00023242"/>
    </source>
</evidence>
<dbReference type="PROSITE" id="PS50102">
    <property type="entry name" value="RRM"/>
    <property type="match status" value="2"/>
</dbReference>
<dbReference type="Proteomes" id="UP001497744">
    <property type="component" value="Unassembled WGS sequence"/>
</dbReference>
<dbReference type="SMART" id="SM00360">
    <property type="entry name" value="RRM"/>
    <property type="match status" value="2"/>
</dbReference>
<evidence type="ECO:0000256" key="5">
    <source>
        <dbReference type="ARBA" id="ARBA00022737"/>
    </source>
</evidence>
<evidence type="ECO:0000256" key="1">
    <source>
        <dbReference type="ARBA" id="ARBA00004123"/>
    </source>
</evidence>
<dbReference type="GO" id="GO:0030532">
    <property type="term" value="C:small nuclear ribonucleoprotein complex"/>
    <property type="evidence" value="ECO:0007669"/>
    <property type="project" value="UniProtKB-ARBA"/>
</dbReference>
<dbReference type="GO" id="GO:0005681">
    <property type="term" value="C:spliceosomal complex"/>
    <property type="evidence" value="ECO:0007669"/>
    <property type="project" value="UniProtKB-KW"/>
</dbReference>
<dbReference type="Pfam" id="PF00076">
    <property type="entry name" value="RRM_1"/>
    <property type="match status" value="2"/>
</dbReference>
<dbReference type="EMBL" id="BPLF01000001">
    <property type="protein sequence ID" value="GIX61653.1"/>
    <property type="molecule type" value="Genomic_DNA"/>
</dbReference>
<reference evidence="12 13" key="1">
    <citation type="submission" date="2021-06" db="EMBL/GenBank/DDBJ databases">
        <title>Genome sequence of Babesia caballi.</title>
        <authorList>
            <person name="Yamagishi J."/>
            <person name="Kidaka T."/>
            <person name="Ochi A."/>
        </authorList>
    </citation>
    <scope>NUCLEOTIDE SEQUENCE [LARGE SCALE GENOMIC DNA]</scope>
    <source>
        <strain evidence="12">USDA-D6B2</strain>
    </source>
</reference>
<dbReference type="AlphaFoldDB" id="A0AAV4LPM5"/>
<keyword evidence="9 12" id="KW-0687">Ribonucleoprotein</keyword>
<dbReference type="GeneID" id="94193136"/>
<keyword evidence="3" id="KW-0507">mRNA processing</keyword>
<dbReference type="InterPro" id="IPR012677">
    <property type="entry name" value="Nucleotide-bd_a/b_plait_sf"/>
</dbReference>
<evidence type="ECO:0000256" key="3">
    <source>
        <dbReference type="ARBA" id="ARBA00022664"/>
    </source>
</evidence>
<keyword evidence="4" id="KW-0747">Spliceosome</keyword>
<protein>
    <submittedName>
        <fullName evidence="12">U1 small nuclear ribonucleoprotein A, putative</fullName>
    </submittedName>
</protein>
<keyword evidence="8" id="KW-0539">Nucleus</keyword>
<comment type="subcellular location">
    <subcellularLocation>
        <location evidence="1">Nucleus</location>
    </subcellularLocation>
</comment>
<keyword evidence="13" id="KW-1185">Reference proteome</keyword>
<evidence type="ECO:0000256" key="2">
    <source>
        <dbReference type="ARBA" id="ARBA00007243"/>
    </source>
</evidence>
<keyword evidence="6 10" id="KW-0694">RNA-binding</keyword>
<feature type="domain" description="RRM" evidence="11">
    <location>
        <begin position="216"/>
        <end position="288"/>
    </location>
</feature>
<keyword evidence="5" id="KW-0677">Repeat</keyword>
<evidence type="ECO:0000256" key="4">
    <source>
        <dbReference type="ARBA" id="ARBA00022728"/>
    </source>
</evidence>
<evidence type="ECO:0000256" key="7">
    <source>
        <dbReference type="ARBA" id="ARBA00023187"/>
    </source>
</evidence>
<evidence type="ECO:0000313" key="12">
    <source>
        <dbReference type="EMBL" id="GIX61653.1"/>
    </source>
</evidence>
<sequence length="288" mass="31938">MMIPPPIPALHVPRPVQPRYTQRVEADPSIPPSQTLYVKNLNDRVNIRALRTELRELFGRYGKIIDLVALSSFWRKGQAFIVFDTVDAAKKAMSEMQGYMHYGHAMQINFARERSDIVAKADGTFKPRPSGPKKPRAVKEREEMQLRIFEKLQKDYLAGTLEGMTQPGDPKLIQALLAARARMNDMIRSQPSGSEMHGAQLPHSAQTVGARGLPNRTLFVEGLPDGVGVAEVQAIFGSSIGFTEARVIASRRVAFVDFDNEFNAGYAMQALQGHALGDSSISISYAKR</sequence>
<comment type="similarity">
    <text evidence="2">Belongs to the RRM U1 A/B'' family.</text>
</comment>
<dbReference type="InterPro" id="IPR000504">
    <property type="entry name" value="RRM_dom"/>
</dbReference>
<feature type="domain" description="RRM" evidence="11">
    <location>
        <begin position="34"/>
        <end position="113"/>
    </location>
</feature>
<dbReference type="InterPro" id="IPR035979">
    <property type="entry name" value="RBD_domain_sf"/>
</dbReference>
<dbReference type="PANTHER" id="PTHR10501">
    <property type="entry name" value="U1 SMALL NUCLEAR RIBONUCLEOPROTEIN A/U2 SMALL NUCLEAR RIBONUCLEOPROTEIN B"/>
    <property type="match status" value="1"/>
</dbReference>